<dbReference type="EMBL" id="FLQY01000364">
    <property type="protein sequence ID" value="SBT10654.1"/>
    <property type="molecule type" value="Genomic_DNA"/>
</dbReference>
<keyword evidence="2" id="KW-1185">Reference proteome</keyword>
<evidence type="ECO:0000313" key="2">
    <source>
        <dbReference type="Proteomes" id="UP000199600"/>
    </source>
</evidence>
<dbReference type="AlphaFoldDB" id="A0A1A8Y0G7"/>
<proteinExistence type="predicted"/>
<protein>
    <submittedName>
        <fullName evidence="1">Uncharacterized protein</fullName>
    </submittedName>
</protein>
<evidence type="ECO:0000313" key="1">
    <source>
        <dbReference type="EMBL" id="SBT10654.1"/>
    </source>
</evidence>
<sequence length="68" mass="7426">MEPFEVSYTTTGRSGKKARNVICVLCPTVLAQRLGMAQPIFVSLGDVVVDWNAPQSEGYRAMFDTSNA</sequence>
<organism evidence="1 2">
    <name type="scientific">Candidatus Propionivibrio aalborgensis</name>
    <dbReference type="NCBI Taxonomy" id="1860101"/>
    <lineage>
        <taxon>Bacteria</taxon>
        <taxon>Pseudomonadati</taxon>
        <taxon>Pseudomonadota</taxon>
        <taxon>Betaproteobacteria</taxon>
        <taxon>Rhodocyclales</taxon>
        <taxon>Rhodocyclaceae</taxon>
        <taxon>Propionivibrio</taxon>
    </lineage>
</organism>
<accession>A0A1A8Y0G7</accession>
<gene>
    <name evidence="1" type="ORF">PROAA_610014</name>
</gene>
<name>A0A1A8Y0G7_9RHOO</name>
<dbReference type="Proteomes" id="UP000199600">
    <property type="component" value="Unassembled WGS sequence"/>
</dbReference>
<reference evidence="1 2" key="1">
    <citation type="submission" date="2016-06" db="EMBL/GenBank/DDBJ databases">
        <authorList>
            <person name="Kjaerup R.B."/>
            <person name="Dalgaard T.S."/>
            <person name="Juul-Madsen H.R."/>
        </authorList>
    </citation>
    <scope>NUCLEOTIDE SEQUENCE [LARGE SCALE GENOMIC DNA]</scope>
    <source>
        <strain evidence="1">2</strain>
    </source>
</reference>